<proteinExistence type="predicted"/>
<dbReference type="GO" id="GO:0016301">
    <property type="term" value="F:kinase activity"/>
    <property type="evidence" value="ECO:0007669"/>
    <property type="project" value="UniProtKB-KW"/>
</dbReference>
<protein>
    <submittedName>
        <fullName evidence="1">Uridine kinase</fullName>
    </submittedName>
</protein>
<dbReference type="EMBL" id="JACHDS010000001">
    <property type="protein sequence ID" value="MBB6171267.1"/>
    <property type="molecule type" value="Genomic_DNA"/>
</dbReference>
<organism evidence="1 2">
    <name type="scientific">Nocardiopsis mwathae</name>
    <dbReference type="NCBI Taxonomy" id="1472723"/>
    <lineage>
        <taxon>Bacteria</taxon>
        <taxon>Bacillati</taxon>
        <taxon>Actinomycetota</taxon>
        <taxon>Actinomycetes</taxon>
        <taxon>Streptosporangiales</taxon>
        <taxon>Nocardiopsidaceae</taxon>
        <taxon>Nocardiopsis</taxon>
    </lineage>
</organism>
<dbReference type="AlphaFoldDB" id="A0A7W9YFR0"/>
<dbReference type="RefSeq" id="WP_184074551.1">
    <property type="nucleotide sequence ID" value="NZ_JACHDS010000001.1"/>
</dbReference>
<accession>A0A7W9YFR0</accession>
<gene>
    <name evidence="1" type="ORF">HNR23_001327</name>
</gene>
<comment type="caution">
    <text evidence="1">The sequence shown here is derived from an EMBL/GenBank/DDBJ whole genome shotgun (WGS) entry which is preliminary data.</text>
</comment>
<keyword evidence="1" id="KW-0418">Kinase</keyword>
<evidence type="ECO:0000313" key="2">
    <source>
        <dbReference type="Proteomes" id="UP000546642"/>
    </source>
</evidence>
<evidence type="ECO:0000313" key="1">
    <source>
        <dbReference type="EMBL" id="MBB6171267.1"/>
    </source>
</evidence>
<keyword evidence="2" id="KW-1185">Reference proteome</keyword>
<name>A0A7W9YFR0_9ACTN</name>
<sequence>MPVLSTGDPSWPAAAAGLLRGAPPRAGRCRVMALEGPSGAGKSTVADRVGTELGCPVMRMDDLYPGWDGLAAVVPLVRAWVIDPLLRGGHPRWRAYDWDRGRHAEEWQETPTGPFLLIEGCGTGARELRPYLSVLAWVDAPADVRAQRLAQRGDAALYAPYREMWARQEDAFCAEHRPREHADLIIENTAAGRL</sequence>
<dbReference type="Proteomes" id="UP000546642">
    <property type="component" value="Unassembled WGS sequence"/>
</dbReference>
<dbReference type="InterPro" id="IPR027417">
    <property type="entry name" value="P-loop_NTPase"/>
</dbReference>
<dbReference type="Gene3D" id="3.40.50.300">
    <property type="entry name" value="P-loop containing nucleotide triphosphate hydrolases"/>
    <property type="match status" value="1"/>
</dbReference>
<reference evidence="1 2" key="1">
    <citation type="submission" date="2020-08" db="EMBL/GenBank/DDBJ databases">
        <title>Sequencing the genomes of 1000 actinobacteria strains.</title>
        <authorList>
            <person name="Klenk H.-P."/>
        </authorList>
    </citation>
    <scope>NUCLEOTIDE SEQUENCE [LARGE SCALE GENOMIC DNA]</scope>
    <source>
        <strain evidence="1 2">DSM 46659</strain>
    </source>
</reference>
<keyword evidence="1" id="KW-0808">Transferase</keyword>
<dbReference type="SUPFAM" id="SSF52540">
    <property type="entry name" value="P-loop containing nucleoside triphosphate hydrolases"/>
    <property type="match status" value="1"/>
</dbReference>